<reference evidence="2 3" key="1">
    <citation type="submission" date="2016-07" db="EMBL/GenBank/DDBJ databases">
        <title>Pervasive Adenine N6-methylation of Active Genes in Fungi.</title>
        <authorList>
            <consortium name="DOE Joint Genome Institute"/>
            <person name="Mondo S.J."/>
            <person name="Dannebaum R.O."/>
            <person name="Kuo R.C."/>
            <person name="Labutti K."/>
            <person name="Haridas S."/>
            <person name="Kuo A."/>
            <person name="Salamov A."/>
            <person name="Ahrendt S.R."/>
            <person name="Lipzen A."/>
            <person name="Sullivan W."/>
            <person name="Andreopoulos W.B."/>
            <person name="Clum A."/>
            <person name="Lindquist E."/>
            <person name="Daum C."/>
            <person name="Ramamoorthy G.K."/>
            <person name="Gryganskyi A."/>
            <person name="Culley D."/>
            <person name="Magnuson J.K."/>
            <person name="James T.Y."/>
            <person name="O'Malley M.A."/>
            <person name="Stajich J.E."/>
            <person name="Spatafora J.W."/>
            <person name="Visel A."/>
            <person name="Grigoriev I.V."/>
        </authorList>
    </citation>
    <scope>NUCLEOTIDE SEQUENCE [LARGE SCALE GENOMIC DNA]</scope>
    <source>
        <strain evidence="2 3">NRRL 3301</strain>
    </source>
</reference>
<protein>
    <submittedName>
        <fullName evidence="2">Uncharacterized protein</fullName>
    </submittedName>
</protein>
<proteinExistence type="predicted"/>
<accession>A0A1X2GDS4</accession>
<dbReference type="EMBL" id="MCGT01000020">
    <property type="protein sequence ID" value="ORX51563.1"/>
    <property type="molecule type" value="Genomic_DNA"/>
</dbReference>
<dbReference type="AlphaFoldDB" id="A0A1X2GDS4"/>
<evidence type="ECO:0000256" key="1">
    <source>
        <dbReference type="SAM" id="MobiDB-lite"/>
    </source>
</evidence>
<dbReference type="Proteomes" id="UP000242146">
    <property type="component" value="Unassembled WGS sequence"/>
</dbReference>
<sequence length="139" mass="14439">MTRPIYQGLLDIFMESNRRYEERQAREAAVAPNAQAQAADAPNGPVPAALVAPASAAPWSSSSNRRHEERQAQQDQLLASPVCSVGGFTGVTAGAAGPSAGASGIPIHHRRQGFNPLAAPTAPASAVPDGPVYRFLIVS</sequence>
<name>A0A1X2GDS4_9FUNG</name>
<comment type="caution">
    <text evidence="2">The sequence shown here is derived from an EMBL/GenBank/DDBJ whole genome shotgun (WGS) entry which is preliminary data.</text>
</comment>
<feature type="region of interest" description="Disordered" evidence="1">
    <location>
        <begin position="21"/>
        <end position="78"/>
    </location>
</feature>
<keyword evidence="3" id="KW-1185">Reference proteome</keyword>
<evidence type="ECO:0000313" key="2">
    <source>
        <dbReference type="EMBL" id="ORX51563.1"/>
    </source>
</evidence>
<organism evidence="2 3">
    <name type="scientific">Hesseltinella vesiculosa</name>
    <dbReference type="NCBI Taxonomy" id="101127"/>
    <lineage>
        <taxon>Eukaryota</taxon>
        <taxon>Fungi</taxon>
        <taxon>Fungi incertae sedis</taxon>
        <taxon>Mucoromycota</taxon>
        <taxon>Mucoromycotina</taxon>
        <taxon>Mucoromycetes</taxon>
        <taxon>Mucorales</taxon>
        <taxon>Cunninghamellaceae</taxon>
        <taxon>Hesseltinella</taxon>
    </lineage>
</organism>
<gene>
    <name evidence="2" type="ORF">DM01DRAFT_315193</name>
</gene>
<feature type="compositionally biased region" description="Low complexity" evidence="1">
    <location>
        <begin position="27"/>
        <end position="63"/>
    </location>
</feature>
<evidence type="ECO:0000313" key="3">
    <source>
        <dbReference type="Proteomes" id="UP000242146"/>
    </source>
</evidence>